<evidence type="ECO:0000256" key="7">
    <source>
        <dbReference type="ARBA" id="ARBA00022741"/>
    </source>
</evidence>
<dbReference type="InterPro" id="IPR005248">
    <property type="entry name" value="NadD/NMNAT"/>
</dbReference>
<reference evidence="12" key="1">
    <citation type="journal article" date="2012" name="Science">
        <title>Fermentation, hydrogen, and sulfur metabolism in multiple uncultivated bacterial phyla.</title>
        <authorList>
            <person name="Wrighton K.C."/>
            <person name="Thomas B.C."/>
            <person name="Sharon I."/>
            <person name="Miller C.S."/>
            <person name="Castelle C.J."/>
            <person name="VerBerkmoes N.C."/>
            <person name="Wilkins M.J."/>
            <person name="Hettich R.L."/>
            <person name="Lipton M.S."/>
            <person name="Williams K.H."/>
            <person name="Long P.E."/>
            <person name="Banfield J.F."/>
        </authorList>
    </citation>
    <scope>NUCLEOTIDE SEQUENCE [LARGE SCALE GENOMIC DNA]</scope>
</reference>
<keyword evidence="6 12" id="KW-0548">Nucleotidyltransferase</keyword>
<dbReference type="PANTHER" id="PTHR39321">
    <property type="entry name" value="NICOTINATE-NUCLEOTIDE ADENYLYLTRANSFERASE-RELATED"/>
    <property type="match status" value="1"/>
</dbReference>
<dbReference type="Gene3D" id="3.40.50.620">
    <property type="entry name" value="HUPs"/>
    <property type="match status" value="1"/>
</dbReference>
<gene>
    <name evidence="12" type="ORF">ACD_49C00029G0033</name>
</gene>
<dbReference type="AlphaFoldDB" id="K2AF29"/>
<evidence type="ECO:0000259" key="11">
    <source>
        <dbReference type="Pfam" id="PF01467"/>
    </source>
</evidence>
<comment type="caution">
    <text evidence="12">The sequence shown here is derived from an EMBL/GenBank/DDBJ whole genome shotgun (WGS) entry which is preliminary data.</text>
</comment>
<dbReference type="EMBL" id="AMFJ01021615">
    <property type="protein sequence ID" value="EKD66605.1"/>
    <property type="molecule type" value="Genomic_DNA"/>
</dbReference>
<organism evidence="12">
    <name type="scientific">uncultured bacterium</name>
    <name type="common">gcode 4</name>
    <dbReference type="NCBI Taxonomy" id="1234023"/>
    <lineage>
        <taxon>Bacteria</taxon>
        <taxon>environmental samples</taxon>
    </lineage>
</organism>
<feature type="domain" description="Cytidyltransferase-like" evidence="11">
    <location>
        <begin position="11"/>
        <end position="167"/>
    </location>
</feature>
<keyword evidence="9" id="KW-0520">NAD</keyword>
<sequence length="192" mass="22841">MKPRIALYGWAFDPPQLAHETIAREAIKQLNLDALYIVPSWPRSDKVYKASQEYRERIMEIFVENINSQKAELSKDFLDWKIKNTTLNTDKLFRQKLWFSPYQIFWSDVIDNMWERDPAGEVALRLPKIIVKRPWFEIDTSKIDNFILLEPFKNSEVADLSSTLIRENIKKRVFDWLNGVLANFIDQNKLYI</sequence>
<evidence type="ECO:0000256" key="3">
    <source>
        <dbReference type="ARBA" id="ARBA00012389"/>
    </source>
</evidence>
<keyword evidence="4" id="KW-0662">Pyridine nucleotide biosynthesis</keyword>
<evidence type="ECO:0000256" key="5">
    <source>
        <dbReference type="ARBA" id="ARBA00022679"/>
    </source>
</evidence>
<evidence type="ECO:0000256" key="9">
    <source>
        <dbReference type="ARBA" id="ARBA00023027"/>
    </source>
</evidence>
<proteinExistence type="predicted"/>
<dbReference type="InterPro" id="IPR014729">
    <property type="entry name" value="Rossmann-like_a/b/a_fold"/>
</dbReference>
<evidence type="ECO:0000256" key="2">
    <source>
        <dbReference type="ARBA" id="ARBA00005019"/>
    </source>
</evidence>
<dbReference type="GO" id="GO:0004515">
    <property type="term" value="F:nicotinate-nucleotide adenylyltransferase activity"/>
    <property type="evidence" value="ECO:0007669"/>
    <property type="project" value="UniProtKB-EC"/>
</dbReference>
<evidence type="ECO:0000256" key="4">
    <source>
        <dbReference type="ARBA" id="ARBA00022642"/>
    </source>
</evidence>
<dbReference type="PANTHER" id="PTHR39321:SF3">
    <property type="entry name" value="PHOSPHOPANTETHEINE ADENYLYLTRANSFERASE"/>
    <property type="match status" value="1"/>
</dbReference>
<evidence type="ECO:0000256" key="8">
    <source>
        <dbReference type="ARBA" id="ARBA00022840"/>
    </source>
</evidence>
<dbReference type="EC" id="2.7.7.18" evidence="3"/>
<comment type="function">
    <text evidence="1">Catalyzes the reversible adenylation of nicotinate mononucleotide (NaMN) to nicotinic acid adenine dinucleotide (NaAD).</text>
</comment>
<evidence type="ECO:0000256" key="1">
    <source>
        <dbReference type="ARBA" id="ARBA00002324"/>
    </source>
</evidence>
<dbReference type="InterPro" id="IPR004821">
    <property type="entry name" value="Cyt_trans-like"/>
</dbReference>
<dbReference type="GO" id="GO:0009435">
    <property type="term" value="P:NAD+ biosynthetic process"/>
    <property type="evidence" value="ECO:0007669"/>
    <property type="project" value="InterPro"/>
</dbReference>
<keyword evidence="5 12" id="KW-0808">Transferase</keyword>
<evidence type="ECO:0000256" key="10">
    <source>
        <dbReference type="ARBA" id="ARBA00048721"/>
    </source>
</evidence>
<protein>
    <recommendedName>
        <fullName evidence="3">nicotinate-nucleotide adenylyltransferase</fullName>
        <ecNumber evidence="3">2.7.7.18</ecNumber>
    </recommendedName>
</protein>
<dbReference type="GO" id="GO:0005524">
    <property type="term" value="F:ATP binding"/>
    <property type="evidence" value="ECO:0007669"/>
    <property type="project" value="UniProtKB-KW"/>
</dbReference>
<evidence type="ECO:0000256" key="6">
    <source>
        <dbReference type="ARBA" id="ARBA00022695"/>
    </source>
</evidence>
<accession>K2AF29</accession>
<comment type="pathway">
    <text evidence="2">Cofactor biosynthesis; NAD(+) biosynthesis; deamido-NAD(+) from nicotinate D-ribonucleotide: step 1/1.</text>
</comment>
<name>K2AF29_9BACT</name>
<dbReference type="Pfam" id="PF01467">
    <property type="entry name" value="CTP_transf_like"/>
    <property type="match status" value="1"/>
</dbReference>
<evidence type="ECO:0000313" key="12">
    <source>
        <dbReference type="EMBL" id="EKD66605.1"/>
    </source>
</evidence>
<dbReference type="SUPFAM" id="SSF52374">
    <property type="entry name" value="Nucleotidylyl transferase"/>
    <property type="match status" value="1"/>
</dbReference>
<keyword evidence="7" id="KW-0547">Nucleotide-binding</keyword>
<keyword evidence="8" id="KW-0067">ATP-binding</keyword>
<comment type="catalytic activity">
    <reaction evidence="10">
        <text>nicotinate beta-D-ribonucleotide + ATP + H(+) = deamido-NAD(+) + diphosphate</text>
        <dbReference type="Rhea" id="RHEA:22860"/>
        <dbReference type="ChEBI" id="CHEBI:15378"/>
        <dbReference type="ChEBI" id="CHEBI:30616"/>
        <dbReference type="ChEBI" id="CHEBI:33019"/>
        <dbReference type="ChEBI" id="CHEBI:57502"/>
        <dbReference type="ChEBI" id="CHEBI:58437"/>
        <dbReference type="EC" id="2.7.7.18"/>
    </reaction>
</comment>